<evidence type="ECO:0000313" key="2">
    <source>
        <dbReference type="Proteomes" id="UP001163603"/>
    </source>
</evidence>
<comment type="caution">
    <text evidence="1">The sequence shown here is derived from an EMBL/GenBank/DDBJ whole genome shotgun (WGS) entry which is preliminary data.</text>
</comment>
<reference evidence="2" key="1">
    <citation type="journal article" date="2023" name="G3 (Bethesda)">
        <title>Genome assembly and association tests identify interacting loci associated with vigor, precocity, and sex in interspecific pistachio rootstocks.</title>
        <authorList>
            <person name="Palmer W."/>
            <person name="Jacygrad E."/>
            <person name="Sagayaradj S."/>
            <person name="Cavanaugh K."/>
            <person name="Han R."/>
            <person name="Bertier L."/>
            <person name="Beede B."/>
            <person name="Kafkas S."/>
            <person name="Golino D."/>
            <person name="Preece J."/>
            <person name="Michelmore R."/>
        </authorList>
    </citation>
    <scope>NUCLEOTIDE SEQUENCE [LARGE SCALE GENOMIC DNA]</scope>
</reference>
<evidence type="ECO:0000313" key="1">
    <source>
        <dbReference type="EMBL" id="KAJ0032004.1"/>
    </source>
</evidence>
<sequence length="15" mass="1793">MQSDFAYFTRGSFVH</sequence>
<dbReference type="EMBL" id="CM047743">
    <property type="protein sequence ID" value="KAJ0032004.1"/>
    <property type="molecule type" value="Genomic_DNA"/>
</dbReference>
<protein>
    <submittedName>
        <fullName evidence="1">Uncharacterized protein</fullName>
    </submittedName>
</protein>
<proteinExistence type="predicted"/>
<organism evidence="1 2">
    <name type="scientific">Pistacia integerrima</name>
    <dbReference type="NCBI Taxonomy" id="434235"/>
    <lineage>
        <taxon>Eukaryota</taxon>
        <taxon>Viridiplantae</taxon>
        <taxon>Streptophyta</taxon>
        <taxon>Embryophyta</taxon>
        <taxon>Tracheophyta</taxon>
        <taxon>Spermatophyta</taxon>
        <taxon>Magnoliopsida</taxon>
        <taxon>eudicotyledons</taxon>
        <taxon>Gunneridae</taxon>
        <taxon>Pentapetalae</taxon>
        <taxon>rosids</taxon>
        <taxon>malvids</taxon>
        <taxon>Sapindales</taxon>
        <taxon>Anacardiaceae</taxon>
        <taxon>Pistacia</taxon>
    </lineage>
</organism>
<keyword evidence="2" id="KW-1185">Reference proteome</keyword>
<dbReference type="Proteomes" id="UP001163603">
    <property type="component" value="Chromosome 8"/>
</dbReference>
<gene>
    <name evidence="1" type="ORF">Pint_13724</name>
</gene>
<name>A0ACC0YAG9_9ROSI</name>
<accession>A0ACC0YAG9</accession>